<feature type="transmembrane region" description="Helical" evidence="2">
    <location>
        <begin position="198"/>
        <end position="222"/>
    </location>
</feature>
<feature type="compositionally biased region" description="Basic and acidic residues" evidence="1">
    <location>
        <begin position="68"/>
        <end position="81"/>
    </location>
</feature>
<evidence type="ECO:0000256" key="1">
    <source>
        <dbReference type="SAM" id="MobiDB-lite"/>
    </source>
</evidence>
<keyword evidence="2" id="KW-1133">Transmembrane helix</keyword>
<evidence type="ECO:0000256" key="2">
    <source>
        <dbReference type="SAM" id="Phobius"/>
    </source>
</evidence>
<gene>
    <name evidence="3" type="ORF">M3M28_09600</name>
</gene>
<evidence type="ECO:0000313" key="3">
    <source>
        <dbReference type="EMBL" id="UQN14303.1"/>
    </source>
</evidence>
<name>A0ABY4MYM1_9MICO</name>
<feature type="region of interest" description="Disordered" evidence="1">
    <location>
        <begin position="1"/>
        <end position="132"/>
    </location>
</feature>
<keyword evidence="2" id="KW-0472">Membrane</keyword>
<feature type="compositionally biased region" description="Acidic residues" evidence="1">
    <location>
        <begin position="48"/>
        <end position="59"/>
    </location>
</feature>
<accession>A0ABY4MYM1</accession>
<organism evidence="3">
    <name type="scientific">Gulosibacter sediminis</name>
    <dbReference type="NCBI Taxonomy" id="1729695"/>
    <lineage>
        <taxon>Bacteria</taxon>
        <taxon>Bacillati</taxon>
        <taxon>Actinomycetota</taxon>
        <taxon>Actinomycetes</taxon>
        <taxon>Micrococcales</taxon>
        <taxon>Microbacteriaceae</taxon>
        <taxon>Gulosibacter</taxon>
    </lineage>
</organism>
<keyword evidence="2" id="KW-0812">Transmembrane</keyword>
<proteinExistence type="predicted"/>
<feature type="compositionally biased region" description="Basic and acidic residues" evidence="1">
    <location>
        <begin position="30"/>
        <end position="47"/>
    </location>
</feature>
<sequence>MTDSEGANTQRPHGEDEQIVPASGGTFGVTDDRSDFGRGPIHPRDAGDDGEADDSDTLDVDGLTNDDYTDRVQHPEHREYGDYADGQPPLAGQPLPQQPGQQAPGQQAQQQPGGYGAPPVQQPGYGQPREQEFAPTQFGAPAVTAARPTFSYVGLALALVALILLCFPGILWIIAGALGVIGLVVSVVAMSREPNGKALAGIGIAGSAIAIAIAIATAIVVAL</sequence>
<reference evidence="3" key="1">
    <citation type="submission" date="2022-05" db="EMBL/GenBank/DDBJ databases">
        <title>Complete genome sequence of toluene-degrading Gulosibacter sediminis strain ACHW.36C.</title>
        <authorList>
            <person name="Wai A.C."/>
            <person name="Lai G.K."/>
            <person name="Griffin S.D."/>
            <person name="Leung F.C."/>
        </authorList>
    </citation>
    <scope>NUCLEOTIDE SEQUENCE [LARGE SCALE GENOMIC DNA]</scope>
    <source>
        <strain evidence="3">ACHW.36C</strain>
    </source>
</reference>
<feature type="compositionally biased region" description="Low complexity" evidence="1">
    <location>
        <begin position="86"/>
        <end position="128"/>
    </location>
</feature>
<feature type="compositionally biased region" description="Polar residues" evidence="1">
    <location>
        <begin position="1"/>
        <end position="11"/>
    </location>
</feature>
<feature type="transmembrane region" description="Helical" evidence="2">
    <location>
        <begin position="153"/>
        <end position="186"/>
    </location>
</feature>
<protein>
    <recommendedName>
        <fullName evidence="4">DUF4190 domain-containing protein</fullName>
    </recommendedName>
</protein>
<evidence type="ECO:0008006" key="4">
    <source>
        <dbReference type="Google" id="ProtNLM"/>
    </source>
</evidence>
<dbReference type="EMBL" id="CP097160">
    <property type="protein sequence ID" value="UQN14303.1"/>
    <property type="molecule type" value="Genomic_DNA"/>
</dbReference>